<feature type="compositionally biased region" description="Basic residues" evidence="3">
    <location>
        <begin position="214"/>
        <end position="223"/>
    </location>
</feature>
<dbReference type="PANTHER" id="PTHR47592">
    <property type="entry name" value="PBF68 PROTEIN"/>
    <property type="match status" value="1"/>
</dbReference>
<evidence type="ECO:0008006" key="8">
    <source>
        <dbReference type="Google" id="ProtNLM"/>
    </source>
</evidence>
<dbReference type="InterPro" id="IPR001878">
    <property type="entry name" value="Znf_CCHC"/>
</dbReference>
<keyword evidence="2" id="KW-0479">Metal-binding</keyword>
<dbReference type="CDD" id="cd09272">
    <property type="entry name" value="RNase_HI_RT_Ty1"/>
    <property type="match status" value="1"/>
</dbReference>
<dbReference type="PROSITE" id="PS50158">
    <property type="entry name" value="ZF_CCHC"/>
    <property type="match status" value="1"/>
</dbReference>
<dbReference type="GO" id="GO:0004190">
    <property type="term" value="F:aspartic-type endopeptidase activity"/>
    <property type="evidence" value="ECO:0007669"/>
    <property type="project" value="UniProtKB-KW"/>
</dbReference>
<dbReference type="InterPro" id="IPR001584">
    <property type="entry name" value="Integrase_cat-core"/>
</dbReference>
<evidence type="ECO:0000256" key="2">
    <source>
        <dbReference type="PROSITE-ProRule" id="PRU00047"/>
    </source>
</evidence>
<dbReference type="GO" id="GO:0008270">
    <property type="term" value="F:zinc ion binding"/>
    <property type="evidence" value="ECO:0007669"/>
    <property type="project" value="UniProtKB-KW"/>
</dbReference>
<protein>
    <recommendedName>
        <fullName evidence="8">Retrovirus-related Pol polyprotein from transposon TNT 1-94</fullName>
    </recommendedName>
</protein>
<evidence type="ECO:0000256" key="3">
    <source>
        <dbReference type="SAM" id="MobiDB-lite"/>
    </source>
</evidence>
<dbReference type="InterPro" id="IPR054722">
    <property type="entry name" value="PolX-like_BBD"/>
</dbReference>
<name>A0AAP0BFZ5_9ASPA</name>
<evidence type="ECO:0000313" key="7">
    <source>
        <dbReference type="Proteomes" id="UP001418222"/>
    </source>
</evidence>
<keyword evidence="2" id="KW-0862">Zinc</keyword>
<dbReference type="Pfam" id="PF22936">
    <property type="entry name" value="Pol_BBD"/>
    <property type="match status" value="1"/>
</dbReference>
<feature type="domain" description="Integrase catalytic" evidence="5">
    <location>
        <begin position="408"/>
        <end position="503"/>
    </location>
</feature>
<accession>A0AAP0BFZ5</accession>
<sequence length="1024" mass="115200">MSKAFNHSSPMPMIKLEKFSNAEFSAWKRNTQFGMKYLNIFYTVQTVFEDVKGSEDEDQWVNNEDFCRDYILNCLSNRLAETYGKMQRAKEIWEALEEQFKEEENMSKTHLVDKFMAFTFTEEREILPQVVEFENLVDKLNSENIPLPDGFVAGAISFKLPSAWYSFKTEMYRKKTQVSLKDLKRFICIEDKNRTRHAIETISKQSSTANMITHPKRKPKPGKTRPPTSAPAVAATSKQIKKKFKGKCYNCNKWGHCASECKQPKRGESSTPRTENQANMVHQTAPTDLIAMVGNGTASSEWWLDSGATCHVCNNPKLLEDTKEVEETVTVANGAIADVLKVGNATLTLSSGKTLTLKNVKLILTLTANLISISLLCDAGMSFNISGGRVTLMVHSHYFGCAYIVNGMLWSDRGGEYVSGEFRDFLASNGIIPETTAPYSPQSNGIAERKNRTLTEMLNSMLLTAGMHAAYWGEAVLTSNHILNKVPHAKLTKTPYELWFKRPPRFDNLKTWGCIAYVRIPDSRRAKIGPRTNTCVYLGCADDSAADRFLDLSTNTVIESRDAVFFEDKFLKDKNLTLPGLPATSTEPLAGPGQRNSDTEPVDTIGLDTRRLSSREKMPKSFGTDFVTYQVEADPSTYKEAMRSRDSLLWKEAIDEEMNSLMQNNTWTLVDLPKGAKTIGNKWVLRKKLNPDGSIAKYKVRLVAKGLHSTSIEHYTVHQMDAKTAFLNGDLTEEIYMHQPEGFVIEGLETKVCKLIKSLYGLKQAPKMWHEKFDTCVKGLGFKSSLSDKYLYVRTSANKVAIICLYVDDMLILGTDQSEVKDVKVALTAQFSMKDLGEVKTILGMEVNFTKKGITLSQSYYIRNLLDKWGYDKSKKAETPYDYNNRLKPNKGSAIRQLDYSKLIGSLMYATTCTRPDIAFTVGMLSRFTSNPGKDHWDALERLMRYLKYTEKYSLCYSGHPPVLEGYSDASWCSEIADCRSTSGFVFTLGGAAVAWKSKRQTCIALSSMESELYALASVGEEAE</sequence>
<dbReference type="Pfam" id="PF07727">
    <property type="entry name" value="RVT_2"/>
    <property type="match status" value="1"/>
</dbReference>
<evidence type="ECO:0000259" key="4">
    <source>
        <dbReference type="PROSITE" id="PS50158"/>
    </source>
</evidence>
<keyword evidence="7" id="KW-1185">Reference proteome</keyword>
<dbReference type="Pfam" id="PF14223">
    <property type="entry name" value="Retrotran_gag_2"/>
    <property type="match status" value="1"/>
</dbReference>
<gene>
    <name evidence="6" type="ORF">KSP39_PZI012257</name>
</gene>
<dbReference type="SUPFAM" id="SSF53098">
    <property type="entry name" value="Ribonuclease H-like"/>
    <property type="match status" value="1"/>
</dbReference>
<dbReference type="InterPro" id="IPR013103">
    <property type="entry name" value="RVT_2"/>
</dbReference>
<dbReference type="Proteomes" id="UP001418222">
    <property type="component" value="Unassembled WGS sequence"/>
</dbReference>
<reference evidence="6 7" key="1">
    <citation type="journal article" date="2022" name="Nat. Plants">
        <title>Genomes of leafy and leafless Platanthera orchids illuminate the evolution of mycoheterotrophy.</title>
        <authorList>
            <person name="Li M.H."/>
            <person name="Liu K.W."/>
            <person name="Li Z."/>
            <person name="Lu H.C."/>
            <person name="Ye Q.L."/>
            <person name="Zhang D."/>
            <person name="Wang J.Y."/>
            <person name="Li Y.F."/>
            <person name="Zhong Z.M."/>
            <person name="Liu X."/>
            <person name="Yu X."/>
            <person name="Liu D.K."/>
            <person name="Tu X.D."/>
            <person name="Liu B."/>
            <person name="Hao Y."/>
            <person name="Liao X.Y."/>
            <person name="Jiang Y.T."/>
            <person name="Sun W.H."/>
            <person name="Chen J."/>
            <person name="Chen Y.Q."/>
            <person name="Ai Y."/>
            <person name="Zhai J.W."/>
            <person name="Wu S.S."/>
            <person name="Zhou Z."/>
            <person name="Hsiao Y.Y."/>
            <person name="Wu W.L."/>
            <person name="Chen Y.Y."/>
            <person name="Lin Y.F."/>
            <person name="Hsu J.L."/>
            <person name="Li C.Y."/>
            <person name="Wang Z.W."/>
            <person name="Zhao X."/>
            <person name="Zhong W.Y."/>
            <person name="Ma X.K."/>
            <person name="Ma L."/>
            <person name="Huang J."/>
            <person name="Chen G.Z."/>
            <person name="Huang M.Z."/>
            <person name="Huang L."/>
            <person name="Peng D.H."/>
            <person name="Luo Y.B."/>
            <person name="Zou S.Q."/>
            <person name="Chen S.P."/>
            <person name="Lan S."/>
            <person name="Tsai W.C."/>
            <person name="Van de Peer Y."/>
            <person name="Liu Z.J."/>
        </authorList>
    </citation>
    <scope>NUCLEOTIDE SEQUENCE [LARGE SCALE GENOMIC DNA]</scope>
    <source>
        <strain evidence="6">Lor287</strain>
    </source>
</reference>
<keyword evidence="1" id="KW-0064">Aspartyl protease</keyword>
<evidence type="ECO:0000256" key="1">
    <source>
        <dbReference type="ARBA" id="ARBA00022750"/>
    </source>
</evidence>
<dbReference type="AlphaFoldDB" id="A0AAP0BFZ5"/>
<keyword evidence="2" id="KW-0863">Zinc-finger</keyword>
<dbReference type="GO" id="GO:0003676">
    <property type="term" value="F:nucleic acid binding"/>
    <property type="evidence" value="ECO:0007669"/>
    <property type="project" value="InterPro"/>
</dbReference>
<dbReference type="SUPFAM" id="SSF56672">
    <property type="entry name" value="DNA/RNA polymerases"/>
    <property type="match status" value="1"/>
</dbReference>
<dbReference type="Gene3D" id="3.30.420.10">
    <property type="entry name" value="Ribonuclease H-like superfamily/Ribonuclease H"/>
    <property type="match status" value="1"/>
</dbReference>
<proteinExistence type="predicted"/>
<dbReference type="PROSITE" id="PS50994">
    <property type="entry name" value="INTEGRASE"/>
    <property type="match status" value="1"/>
</dbReference>
<dbReference type="EMBL" id="JBBWWQ010000010">
    <property type="protein sequence ID" value="KAK8937448.1"/>
    <property type="molecule type" value="Genomic_DNA"/>
</dbReference>
<dbReference type="InterPro" id="IPR057670">
    <property type="entry name" value="SH3_retrovirus"/>
</dbReference>
<feature type="region of interest" description="Disordered" evidence="3">
    <location>
        <begin position="581"/>
        <end position="604"/>
    </location>
</feature>
<comment type="caution">
    <text evidence="6">The sequence shown here is derived from an EMBL/GenBank/DDBJ whole genome shotgun (WGS) entry which is preliminary data.</text>
</comment>
<dbReference type="GO" id="GO:0015074">
    <property type="term" value="P:DNA integration"/>
    <property type="evidence" value="ECO:0007669"/>
    <property type="project" value="InterPro"/>
</dbReference>
<feature type="domain" description="CCHC-type" evidence="4">
    <location>
        <begin position="247"/>
        <end position="263"/>
    </location>
</feature>
<dbReference type="Pfam" id="PF25597">
    <property type="entry name" value="SH3_retrovirus"/>
    <property type="match status" value="1"/>
</dbReference>
<dbReference type="InterPro" id="IPR043502">
    <property type="entry name" value="DNA/RNA_pol_sf"/>
</dbReference>
<evidence type="ECO:0000313" key="6">
    <source>
        <dbReference type="EMBL" id="KAK8937448.1"/>
    </source>
</evidence>
<dbReference type="SUPFAM" id="SSF57756">
    <property type="entry name" value="Retrovirus zinc finger-like domains"/>
    <property type="match status" value="1"/>
</dbReference>
<dbReference type="InterPro" id="IPR036875">
    <property type="entry name" value="Znf_CCHC_sf"/>
</dbReference>
<keyword evidence="1" id="KW-0378">Hydrolase</keyword>
<dbReference type="InterPro" id="IPR012337">
    <property type="entry name" value="RNaseH-like_sf"/>
</dbReference>
<dbReference type="PANTHER" id="PTHR47592:SF31">
    <property type="entry name" value="ZINC FINGER, CCHC-TYPE-RELATED"/>
    <property type="match status" value="1"/>
</dbReference>
<keyword evidence="1" id="KW-0645">Protease</keyword>
<feature type="region of interest" description="Disordered" evidence="3">
    <location>
        <begin position="205"/>
        <end position="233"/>
    </location>
</feature>
<organism evidence="6 7">
    <name type="scientific">Platanthera zijinensis</name>
    <dbReference type="NCBI Taxonomy" id="2320716"/>
    <lineage>
        <taxon>Eukaryota</taxon>
        <taxon>Viridiplantae</taxon>
        <taxon>Streptophyta</taxon>
        <taxon>Embryophyta</taxon>
        <taxon>Tracheophyta</taxon>
        <taxon>Spermatophyta</taxon>
        <taxon>Magnoliopsida</taxon>
        <taxon>Liliopsida</taxon>
        <taxon>Asparagales</taxon>
        <taxon>Orchidaceae</taxon>
        <taxon>Orchidoideae</taxon>
        <taxon>Orchideae</taxon>
        <taxon>Orchidinae</taxon>
        <taxon>Platanthera</taxon>
    </lineage>
</organism>
<dbReference type="InterPro" id="IPR036397">
    <property type="entry name" value="RNaseH_sf"/>
</dbReference>
<evidence type="ECO:0000259" key="5">
    <source>
        <dbReference type="PROSITE" id="PS50994"/>
    </source>
</evidence>
<dbReference type="Gene3D" id="4.10.60.10">
    <property type="entry name" value="Zinc finger, CCHC-type"/>
    <property type="match status" value="1"/>
</dbReference>